<dbReference type="Gene3D" id="3.30.70.20">
    <property type="match status" value="1"/>
</dbReference>
<evidence type="ECO:0000256" key="3">
    <source>
        <dbReference type="ARBA" id="ARBA00022723"/>
    </source>
</evidence>
<reference evidence="9 10" key="1">
    <citation type="submission" date="2016-04" db="EMBL/GenBank/DDBJ databases">
        <title>Complete genome sequence of Thermococcus barossii type strain SHCK-94.</title>
        <authorList>
            <person name="Oger P.M."/>
        </authorList>
    </citation>
    <scope>NUCLEOTIDE SEQUENCE [LARGE SCALE GENOMIC DNA]</scope>
    <source>
        <strain evidence="9 10">SHCK-94</strain>
    </source>
</reference>
<dbReference type="Pfam" id="PF13370">
    <property type="entry name" value="Fer4_13"/>
    <property type="match status" value="1"/>
</dbReference>
<protein>
    <recommendedName>
        <fullName evidence="7">Ferredoxin</fullName>
    </recommendedName>
</protein>
<dbReference type="PANTHER" id="PTHR36923">
    <property type="entry name" value="FERREDOXIN"/>
    <property type="match status" value="1"/>
</dbReference>
<keyword evidence="10" id="KW-1185">Reference proteome</keyword>
<dbReference type="InterPro" id="IPR051269">
    <property type="entry name" value="Fe-S_cluster_ET"/>
</dbReference>
<evidence type="ECO:0000256" key="6">
    <source>
        <dbReference type="ARBA" id="ARBA00023014"/>
    </source>
</evidence>
<dbReference type="AlphaFoldDB" id="A0A2Z2MFJ0"/>
<dbReference type="EMBL" id="CP015101">
    <property type="protein sequence ID" value="ASJ05227.1"/>
    <property type="molecule type" value="Genomic_DNA"/>
</dbReference>
<dbReference type="PRINTS" id="PR00352">
    <property type="entry name" value="3FE4SFRDOXIN"/>
</dbReference>
<accession>A0A2Z2MFJ0</accession>
<dbReference type="PANTHER" id="PTHR36923:SF3">
    <property type="entry name" value="FERREDOXIN"/>
    <property type="match status" value="1"/>
</dbReference>
<proteinExistence type="predicted"/>
<evidence type="ECO:0000256" key="2">
    <source>
        <dbReference type="ARBA" id="ARBA00022448"/>
    </source>
</evidence>
<evidence type="ECO:0000256" key="7">
    <source>
        <dbReference type="RuleBase" id="RU368020"/>
    </source>
</evidence>
<name>A0A2Z2MFJ0_9EURY</name>
<dbReference type="InterPro" id="IPR017896">
    <property type="entry name" value="4Fe4S_Fe-S-bd"/>
</dbReference>
<evidence type="ECO:0000256" key="4">
    <source>
        <dbReference type="ARBA" id="ARBA00022982"/>
    </source>
</evidence>
<evidence type="ECO:0000313" key="9">
    <source>
        <dbReference type="EMBL" id="ASJ05227.1"/>
    </source>
</evidence>
<comment type="function">
    <text evidence="7">Ferredoxins are iron-sulfur proteins that transfer electrons in a wide variety of metabolic reactions.</text>
</comment>
<dbReference type="KEGG" id="tbs:A3L01_07540"/>
<keyword evidence="4 7" id="KW-0249">Electron transport</keyword>
<comment type="cofactor">
    <cofactor evidence="1">
        <name>[4Fe-4S] cluster</name>
        <dbReference type="ChEBI" id="CHEBI:49883"/>
    </cofactor>
</comment>
<dbReference type="PROSITE" id="PS51379">
    <property type="entry name" value="4FE4S_FER_2"/>
    <property type="match status" value="1"/>
</dbReference>
<keyword evidence="5 7" id="KW-0408">Iron</keyword>
<evidence type="ECO:0000256" key="5">
    <source>
        <dbReference type="ARBA" id="ARBA00023004"/>
    </source>
</evidence>
<dbReference type="Proteomes" id="UP000250272">
    <property type="component" value="Chromosome"/>
</dbReference>
<keyword evidence="2 7" id="KW-0813">Transport</keyword>
<gene>
    <name evidence="9" type="ORF">A3L01_07540</name>
</gene>
<keyword evidence="6 7" id="KW-0411">Iron-sulfur</keyword>
<dbReference type="GO" id="GO:0051536">
    <property type="term" value="F:iron-sulfur cluster binding"/>
    <property type="evidence" value="ECO:0007669"/>
    <property type="project" value="UniProtKB-KW"/>
</dbReference>
<dbReference type="InterPro" id="IPR001080">
    <property type="entry name" value="3Fe4S_ferredoxin"/>
</dbReference>
<evidence type="ECO:0000256" key="1">
    <source>
        <dbReference type="ARBA" id="ARBA00001966"/>
    </source>
</evidence>
<evidence type="ECO:0000259" key="8">
    <source>
        <dbReference type="PROSITE" id="PS51379"/>
    </source>
</evidence>
<organism evidence="9 10">
    <name type="scientific">Thermococcus barossii</name>
    <dbReference type="NCBI Taxonomy" id="54077"/>
    <lineage>
        <taxon>Archaea</taxon>
        <taxon>Methanobacteriati</taxon>
        <taxon>Methanobacteriota</taxon>
        <taxon>Thermococci</taxon>
        <taxon>Thermococcales</taxon>
        <taxon>Thermococcaceae</taxon>
        <taxon>Thermococcus</taxon>
    </lineage>
</organism>
<keyword evidence="3 7" id="KW-0479">Metal-binding</keyword>
<feature type="domain" description="4Fe-4S ferredoxin-type" evidence="8">
    <location>
        <begin position="4"/>
        <end position="32"/>
    </location>
</feature>
<dbReference type="SUPFAM" id="SSF54862">
    <property type="entry name" value="4Fe-4S ferredoxins"/>
    <property type="match status" value="1"/>
</dbReference>
<dbReference type="GO" id="GO:0005506">
    <property type="term" value="F:iron ion binding"/>
    <property type="evidence" value="ECO:0007669"/>
    <property type="project" value="UniProtKB-UniRule"/>
</dbReference>
<evidence type="ECO:0000313" key="10">
    <source>
        <dbReference type="Proteomes" id="UP000250272"/>
    </source>
</evidence>
<dbReference type="GO" id="GO:0009055">
    <property type="term" value="F:electron transfer activity"/>
    <property type="evidence" value="ECO:0007669"/>
    <property type="project" value="UniProtKB-UniRule"/>
</dbReference>
<sequence length="69" mass="7875">MAKWRVWIDEEYCVGDAVCVSFCPEVFELDEETGKARTKVDIIGEDLYDCVKEALEACTAACIYMEQIE</sequence>